<dbReference type="Proteomes" id="UP000582837">
    <property type="component" value="Unassembled WGS sequence"/>
</dbReference>
<organism evidence="2 3">
    <name type="scientific">Longimicrobium terrae</name>
    <dbReference type="NCBI Taxonomy" id="1639882"/>
    <lineage>
        <taxon>Bacteria</taxon>
        <taxon>Pseudomonadati</taxon>
        <taxon>Gemmatimonadota</taxon>
        <taxon>Longimicrobiia</taxon>
        <taxon>Longimicrobiales</taxon>
        <taxon>Longimicrobiaceae</taxon>
        <taxon>Longimicrobium</taxon>
    </lineage>
</organism>
<evidence type="ECO:0000313" key="2">
    <source>
        <dbReference type="EMBL" id="MBB6073141.1"/>
    </source>
</evidence>
<sequence length="322" mass="33651">MMRPRRRTRGGRRGLLACAALLCACGEPTTPPVPAALPIVFELVRPGSLYRQLFRTTGDGAADVLLTGVGAAPSQAAWSPDGLRLAFSSPPLDQPLQPSRQIYVQDLAGSPAVQVTDAAYGARFPTWAPDGARIAFVGGAGAFSTSVWITAVGEGAPRRLPNTLNAETSAISWSPDGEWIAFSMGTSLFLTDTTGERTVRLTAPRPCGDREPAWSPDGARIAFASCELGSSAADVASRSVVVMNADGSGRRTVTPDSLHAYTPTWSADGGYLAFSATRRGAGRTDLYVIPAAGGAPVNISLHGEGDSFFPRWSPVIPATPVP</sequence>
<evidence type="ECO:0000313" key="3">
    <source>
        <dbReference type="Proteomes" id="UP000582837"/>
    </source>
</evidence>
<protein>
    <submittedName>
        <fullName evidence="2">TolB protein</fullName>
    </submittedName>
</protein>
<dbReference type="SUPFAM" id="SSF82171">
    <property type="entry name" value="DPP6 N-terminal domain-like"/>
    <property type="match status" value="1"/>
</dbReference>
<evidence type="ECO:0000256" key="1">
    <source>
        <dbReference type="ARBA" id="ARBA00009820"/>
    </source>
</evidence>
<dbReference type="RefSeq" id="WP_170035087.1">
    <property type="nucleotide sequence ID" value="NZ_JACHOW010000022.1"/>
</dbReference>
<dbReference type="Gene3D" id="2.120.10.30">
    <property type="entry name" value="TolB, C-terminal domain"/>
    <property type="match status" value="2"/>
</dbReference>
<dbReference type="InterPro" id="IPR011659">
    <property type="entry name" value="WD40"/>
</dbReference>
<comment type="similarity">
    <text evidence="1">Belongs to the TolB family.</text>
</comment>
<keyword evidence="3" id="KW-1185">Reference proteome</keyword>
<proteinExistence type="inferred from homology"/>
<dbReference type="AlphaFoldDB" id="A0A841H4T5"/>
<dbReference type="PROSITE" id="PS51257">
    <property type="entry name" value="PROKAR_LIPOPROTEIN"/>
    <property type="match status" value="1"/>
</dbReference>
<name>A0A841H4T5_9BACT</name>
<dbReference type="EMBL" id="JACHIA010000021">
    <property type="protein sequence ID" value="MBB6073141.1"/>
    <property type="molecule type" value="Genomic_DNA"/>
</dbReference>
<accession>A0A841H4T5</accession>
<reference evidence="2 3" key="1">
    <citation type="submission" date="2020-08" db="EMBL/GenBank/DDBJ databases">
        <title>Genomic Encyclopedia of Type Strains, Phase IV (KMG-IV): sequencing the most valuable type-strain genomes for metagenomic binning, comparative biology and taxonomic classification.</title>
        <authorList>
            <person name="Goeker M."/>
        </authorList>
    </citation>
    <scope>NUCLEOTIDE SEQUENCE [LARGE SCALE GENOMIC DNA]</scope>
    <source>
        <strain evidence="2 3">DSM 29007</strain>
    </source>
</reference>
<dbReference type="PANTHER" id="PTHR36842:SF1">
    <property type="entry name" value="PROTEIN TOLB"/>
    <property type="match status" value="1"/>
</dbReference>
<dbReference type="Pfam" id="PF07676">
    <property type="entry name" value="PD40"/>
    <property type="match status" value="5"/>
</dbReference>
<dbReference type="PANTHER" id="PTHR36842">
    <property type="entry name" value="PROTEIN TOLB HOMOLOG"/>
    <property type="match status" value="1"/>
</dbReference>
<gene>
    <name evidence="2" type="ORF">HNQ61_004808</name>
</gene>
<comment type="caution">
    <text evidence="2">The sequence shown here is derived from an EMBL/GenBank/DDBJ whole genome shotgun (WGS) entry which is preliminary data.</text>
</comment>
<dbReference type="InterPro" id="IPR011042">
    <property type="entry name" value="6-blade_b-propeller_TolB-like"/>
</dbReference>